<dbReference type="EMBL" id="JBGMDY010000004">
    <property type="protein sequence ID" value="KAL2336251.1"/>
    <property type="molecule type" value="Genomic_DNA"/>
</dbReference>
<comment type="caution">
    <text evidence="1">The sequence shown here is derived from an EMBL/GenBank/DDBJ whole genome shotgun (WGS) entry which is preliminary data.</text>
</comment>
<sequence length="169" mass="19486">MVTLDIDDGKLQRNWRGLEGNSEAKATNMMVVVIKGLIPIDQASNVSEFLDMARDGYGTLLVETVLFLSLLEKLHEERVVDVHHRHHEPFLLFPLSHFNRHAPFWDSSELLLMEALGTTLFPHTHQFNISSYAPQKIINKNKEKNKSKVCVLDQERKREIRETTKVLSL</sequence>
<gene>
    <name evidence="1" type="ORF">Fmac_010697</name>
</gene>
<accession>A0ABD1MKB7</accession>
<reference evidence="1 2" key="1">
    <citation type="submission" date="2024-08" db="EMBL/GenBank/DDBJ databases">
        <title>Insights into the chromosomal genome structure of Flemingia macrophylla.</title>
        <authorList>
            <person name="Ding Y."/>
            <person name="Zhao Y."/>
            <person name="Bi W."/>
            <person name="Wu M."/>
            <person name="Zhao G."/>
            <person name="Gong Y."/>
            <person name="Li W."/>
            <person name="Zhang P."/>
        </authorList>
    </citation>
    <scope>NUCLEOTIDE SEQUENCE [LARGE SCALE GENOMIC DNA]</scope>
    <source>
        <strain evidence="1">DYQJB</strain>
        <tissue evidence="1">Leaf</tissue>
    </source>
</reference>
<protein>
    <submittedName>
        <fullName evidence="1">Uncharacterized protein</fullName>
    </submittedName>
</protein>
<name>A0ABD1MKB7_9FABA</name>
<evidence type="ECO:0000313" key="1">
    <source>
        <dbReference type="EMBL" id="KAL2336251.1"/>
    </source>
</evidence>
<keyword evidence="2" id="KW-1185">Reference proteome</keyword>
<dbReference type="AlphaFoldDB" id="A0ABD1MKB7"/>
<proteinExistence type="predicted"/>
<evidence type="ECO:0000313" key="2">
    <source>
        <dbReference type="Proteomes" id="UP001603857"/>
    </source>
</evidence>
<dbReference type="Proteomes" id="UP001603857">
    <property type="component" value="Unassembled WGS sequence"/>
</dbReference>
<organism evidence="1 2">
    <name type="scientific">Flemingia macrophylla</name>
    <dbReference type="NCBI Taxonomy" id="520843"/>
    <lineage>
        <taxon>Eukaryota</taxon>
        <taxon>Viridiplantae</taxon>
        <taxon>Streptophyta</taxon>
        <taxon>Embryophyta</taxon>
        <taxon>Tracheophyta</taxon>
        <taxon>Spermatophyta</taxon>
        <taxon>Magnoliopsida</taxon>
        <taxon>eudicotyledons</taxon>
        <taxon>Gunneridae</taxon>
        <taxon>Pentapetalae</taxon>
        <taxon>rosids</taxon>
        <taxon>fabids</taxon>
        <taxon>Fabales</taxon>
        <taxon>Fabaceae</taxon>
        <taxon>Papilionoideae</taxon>
        <taxon>50 kb inversion clade</taxon>
        <taxon>NPAAA clade</taxon>
        <taxon>indigoferoid/millettioid clade</taxon>
        <taxon>Phaseoleae</taxon>
        <taxon>Flemingia</taxon>
    </lineage>
</organism>